<reference evidence="2 3" key="1">
    <citation type="submission" date="2017-06" db="EMBL/GenBank/DDBJ databases">
        <title>Comparative genomic analysis of Ambrosia Fusariam Clade fungi.</title>
        <authorList>
            <person name="Stajich J.E."/>
            <person name="Carrillo J."/>
            <person name="Kijimoto T."/>
            <person name="Eskalen A."/>
            <person name="O'Donnell K."/>
            <person name="Kasson M."/>
        </authorList>
    </citation>
    <scope>NUCLEOTIDE SEQUENCE [LARGE SCALE GENOMIC DNA]</scope>
    <source>
        <strain evidence="2 3">NRRL62584</strain>
    </source>
</reference>
<proteinExistence type="predicted"/>
<evidence type="ECO:0000313" key="3">
    <source>
        <dbReference type="Proteomes" id="UP000288168"/>
    </source>
</evidence>
<organism evidence="2 3">
    <name type="scientific">Fusarium duplospermum</name>
    <dbReference type="NCBI Taxonomy" id="1325734"/>
    <lineage>
        <taxon>Eukaryota</taxon>
        <taxon>Fungi</taxon>
        <taxon>Dikarya</taxon>
        <taxon>Ascomycota</taxon>
        <taxon>Pezizomycotina</taxon>
        <taxon>Sordariomycetes</taxon>
        <taxon>Hypocreomycetidae</taxon>
        <taxon>Hypocreales</taxon>
        <taxon>Nectriaceae</taxon>
        <taxon>Fusarium</taxon>
        <taxon>Fusarium solani species complex</taxon>
    </lineage>
</organism>
<evidence type="ECO:0000313" key="2">
    <source>
        <dbReference type="EMBL" id="RSL53584.1"/>
    </source>
</evidence>
<name>A0A428PKM7_9HYPO</name>
<keyword evidence="3" id="KW-1185">Reference proteome</keyword>
<accession>A0A428PKM7</accession>
<evidence type="ECO:0000256" key="1">
    <source>
        <dbReference type="SAM" id="MobiDB-lite"/>
    </source>
</evidence>
<feature type="compositionally biased region" description="Basic and acidic residues" evidence="1">
    <location>
        <begin position="41"/>
        <end position="62"/>
    </location>
</feature>
<dbReference type="AlphaFoldDB" id="A0A428PKM7"/>
<feature type="region of interest" description="Disordered" evidence="1">
    <location>
        <begin position="16"/>
        <end position="75"/>
    </location>
</feature>
<dbReference type="EMBL" id="NKCI01000121">
    <property type="protein sequence ID" value="RSL53584.1"/>
    <property type="molecule type" value="Genomic_DNA"/>
</dbReference>
<dbReference type="Proteomes" id="UP000288168">
    <property type="component" value="Unassembled WGS sequence"/>
</dbReference>
<gene>
    <name evidence="2" type="ORF">CEP54_010324</name>
</gene>
<comment type="caution">
    <text evidence="2">The sequence shown here is derived from an EMBL/GenBank/DDBJ whole genome shotgun (WGS) entry which is preliminary data.</text>
</comment>
<sequence>MYLLEVCPATSATLVTPGQHVSQTRNSFFHLTGSKGKKNKKESDEDKWKSDSKTEKSHESFKSSRPKPSHVSPFN</sequence>
<feature type="compositionally biased region" description="Polar residues" evidence="1">
    <location>
        <begin position="16"/>
        <end position="29"/>
    </location>
</feature>
<protein>
    <submittedName>
        <fullName evidence="2">Uncharacterized protein</fullName>
    </submittedName>
</protein>